<evidence type="ECO:0000256" key="8">
    <source>
        <dbReference type="ARBA" id="ARBA00023128"/>
    </source>
</evidence>
<evidence type="ECO:0000259" key="12">
    <source>
        <dbReference type="PROSITE" id="PS51387"/>
    </source>
</evidence>
<evidence type="ECO:0000256" key="2">
    <source>
        <dbReference type="ARBA" id="ARBA00004673"/>
    </source>
</evidence>
<dbReference type="Gene3D" id="1.10.10.140">
    <property type="entry name" value="Cytochrome c oxidase, subunit VIb"/>
    <property type="match status" value="1"/>
</dbReference>
<keyword evidence="7" id="KW-0560">Oxidoreductase</keyword>
<reference evidence="14" key="1">
    <citation type="journal article" date="2014" name="Genome Announc.">
        <title>Draft genome sequence of the formaldehyde-resistant fungus Byssochlamys spectabilis No. 5 (anamorph Paecilomyces variotii No. 5) (NBRC109023).</title>
        <authorList>
            <person name="Oka T."/>
            <person name="Ekino K."/>
            <person name="Fukuda K."/>
            <person name="Nomura Y."/>
        </authorList>
    </citation>
    <scope>NUCLEOTIDE SEQUENCE [LARGE SCALE GENOMIC DNA]</scope>
    <source>
        <strain evidence="14">No. 5 / NBRC 109023</strain>
    </source>
</reference>
<dbReference type="GO" id="GO:0016491">
    <property type="term" value="F:oxidoreductase activity"/>
    <property type="evidence" value="ECO:0007669"/>
    <property type="project" value="UniProtKB-KW"/>
</dbReference>
<dbReference type="GO" id="GO:0071949">
    <property type="term" value="F:FAD binding"/>
    <property type="evidence" value="ECO:0007669"/>
    <property type="project" value="InterPro"/>
</dbReference>
<dbReference type="InterPro" id="IPR006094">
    <property type="entry name" value="Oxid_FAD_bind_N"/>
</dbReference>
<dbReference type="HOGENOM" id="CLU_018354_1_0_1"/>
<dbReference type="Gene3D" id="3.30.465.10">
    <property type="match status" value="1"/>
</dbReference>
<organism evidence="13 14">
    <name type="scientific">Byssochlamys spectabilis (strain No. 5 / NBRC 109023)</name>
    <name type="common">Paecilomyces variotii</name>
    <dbReference type="NCBI Taxonomy" id="1356009"/>
    <lineage>
        <taxon>Eukaryota</taxon>
        <taxon>Fungi</taxon>
        <taxon>Dikarya</taxon>
        <taxon>Ascomycota</taxon>
        <taxon>Pezizomycotina</taxon>
        <taxon>Eurotiomycetes</taxon>
        <taxon>Eurotiomycetidae</taxon>
        <taxon>Eurotiales</taxon>
        <taxon>Thermoascaceae</taxon>
        <taxon>Paecilomyces</taxon>
    </lineage>
</organism>
<dbReference type="InterPro" id="IPR036549">
    <property type="entry name" value="CX6/COA6-like_sf"/>
</dbReference>
<dbReference type="SUPFAM" id="SSF47694">
    <property type="entry name" value="Cytochrome c oxidase subunit h"/>
    <property type="match status" value="1"/>
</dbReference>
<keyword evidence="9" id="KW-1015">Disulfide bond</keyword>
<dbReference type="InterPro" id="IPR048280">
    <property type="entry name" value="COX6B-like"/>
</dbReference>
<sequence length="589" mass="65651">MGAIPEADPDEPVETKPFKFVTGYDARFPNMNQTKHCWQNYVDYYKCINAKGEDFRPCRQFYLAYRSLCPKSWTDRWDDQRVLDINQSGCRDKMGFASSIKYILGFSAAFSTLAAADICQTLKQQNENVDYAVSIEYETEVNHYWSAACADLRPLCMVFPSSAEQVADIVRTLQDTDDFFAVKSGGHMPNNGFASIQNGVLISTKKLNQVIYDPDTQTAVVGPGLAWEDAQKGLDGTDRTVVGGRLGGVGVGGYMLGGGLSFLSSQYGWAANNVVNFQVVLANATIVNANAKENTDLFAALKGGGNNFGIVTAYTLQTHPISEKVWGGNYVFDSKQTPQVLEAVRSFTENYPDDKAAVIVTTEHAAIIDTWIMFLFYDGPSPPEGVFSNFTAIGPVIDSTKTWDSYYDLLKNNDAFILHGQRYTIATETTPVPNKTVGAEVMQSYYDHFFNVSSSILEVTGLIGSLAFQPMPRTITSKAKALGGDLLDFPTDQDYIIFEMDFSYSFAIDDEKVDAANQQLYNGLGQLVEKHIDDGLLPDVYRPLFMNDAYYRQDYWSRLRTKETALQTRLKYDPEGFFQKRTSGGFRLN</sequence>
<comment type="caution">
    <text evidence="13">The sequence shown here is derived from an EMBL/GenBank/DDBJ whole genome shotgun (WGS) entry which is preliminary data.</text>
</comment>
<evidence type="ECO:0000256" key="3">
    <source>
        <dbReference type="ARBA" id="ARBA00005466"/>
    </source>
</evidence>
<keyword evidence="6" id="KW-0274">FAD</keyword>
<evidence type="ECO:0000256" key="1">
    <source>
        <dbReference type="ARBA" id="ARBA00004137"/>
    </source>
</evidence>
<dbReference type="EMBL" id="BAUL01000290">
    <property type="protein sequence ID" value="GAD99289.1"/>
    <property type="molecule type" value="Genomic_DNA"/>
</dbReference>
<dbReference type="PANTHER" id="PTHR42973">
    <property type="entry name" value="BINDING OXIDOREDUCTASE, PUTATIVE (AFU_ORTHOLOGUE AFUA_1G17690)-RELATED"/>
    <property type="match status" value="1"/>
</dbReference>
<evidence type="ECO:0000256" key="11">
    <source>
        <dbReference type="ARBA" id="ARBA00082359"/>
    </source>
</evidence>
<protein>
    <recommendedName>
        <fullName evidence="10">Cytochrome c oxidase subunit 12, mitochondrial</fullName>
    </recommendedName>
    <alternativeName>
        <fullName evidence="11">Cytochrome c oxidase polypeptide VIb</fullName>
    </alternativeName>
</protein>
<comment type="similarity">
    <text evidence="4">Belongs to the cytochrome c oxidase subunit 6B family.</text>
</comment>
<evidence type="ECO:0000256" key="7">
    <source>
        <dbReference type="ARBA" id="ARBA00023002"/>
    </source>
</evidence>
<dbReference type="GO" id="GO:0005743">
    <property type="term" value="C:mitochondrial inner membrane"/>
    <property type="evidence" value="ECO:0007669"/>
    <property type="project" value="UniProtKB-SubCell"/>
</dbReference>
<accession>V5FMR4</accession>
<evidence type="ECO:0000256" key="9">
    <source>
        <dbReference type="ARBA" id="ARBA00023157"/>
    </source>
</evidence>
<proteinExistence type="inferred from homology"/>
<evidence type="ECO:0000256" key="10">
    <source>
        <dbReference type="ARBA" id="ARBA00074891"/>
    </source>
</evidence>
<dbReference type="AlphaFoldDB" id="V5FMR4"/>
<evidence type="ECO:0000256" key="5">
    <source>
        <dbReference type="ARBA" id="ARBA00022630"/>
    </source>
</evidence>
<dbReference type="Pfam" id="PF01565">
    <property type="entry name" value="FAD_binding_4"/>
    <property type="match status" value="1"/>
</dbReference>
<dbReference type="InterPro" id="IPR016166">
    <property type="entry name" value="FAD-bd_PCMH"/>
</dbReference>
<gene>
    <name evidence="13" type="ORF">PVAR5_8000</name>
</gene>
<dbReference type="eggNOG" id="KOG1231">
    <property type="taxonomic scope" value="Eukaryota"/>
</dbReference>
<dbReference type="InterPro" id="IPR050416">
    <property type="entry name" value="FAD-linked_Oxidoreductase"/>
</dbReference>
<evidence type="ECO:0000313" key="13">
    <source>
        <dbReference type="EMBL" id="GAD99289.1"/>
    </source>
</evidence>
<dbReference type="GO" id="GO:0006123">
    <property type="term" value="P:mitochondrial electron transport, cytochrome c to oxygen"/>
    <property type="evidence" value="ECO:0007669"/>
    <property type="project" value="UniProtKB-ARBA"/>
</dbReference>
<keyword evidence="14" id="KW-1185">Reference proteome</keyword>
<dbReference type="FunFam" id="1.10.10.140:FF:000001">
    <property type="entry name" value="Cytochrome c oxidase subunit 6B1"/>
    <property type="match status" value="1"/>
</dbReference>
<dbReference type="PROSITE" id="PS51387">
    <property type="entry name" value="FAD_PCMH"/>
    <property type="match status" value="1"/>
</dbReference>
<feature type="domain" description="FAD-binding PCMH-type" evidence="12">
    <location>
        <begin position="150"/>
        <end position="321"/>
    </location>
</feature>
<dbReference type="eggNOG" id="KOG3057">
    <property type="taxonomic scope" value="Eukaryota"/>
</dbReference>
<dbReference type="InterPro" id="IPR036318">
    <property type="entry name" value="FAD-bd_PCMH-like_sf"/>
</dbReference>
<comment type="similarity">
    <text evidence="3">Belongs to the oxygen-dependent FAD-linked oxidoreductase family.</text>
</comment>
<dbReference type="CDD" id="cd00926">
    <property type="entry name" value="Cyt_c_Oxidase_VIb"/>
    <property type="match status" value="1"/>
</dbReference>
<comment type="pathway">
    <text evidence="2">Energy metabolism; oxidative phosphorylation.</text>
</comment>
<dbReference type="PANTHER" id="PTHR42973:SF13">
    <property type="entry name" value="FAD-BINDING PCMH-TYPE DOMAIN-CONTAINING PROTEIN"/>
    <property type="match status" value="1"/>
</dbReference>
<evidence type="ECO:0000256" key="6">
    <source>
        <dbReference type="ARBA" id="ARBA00022827"/>
    </source>
</evidence>
<name>V5FMR4_BYSSN</name>
<dbReference type="InParanoid" id="V5FMR4"/>
<dbReference type="OrthoDB" id="1107506at2759"/>
<dbReference type="InterPro" id="IPR016169">
    <property type="entry name" value="FAD-bd_PCMH_sub2"/>
</dbReference>
<evidence type="ECO:0000313" key="14">
    <source>
        <dbReference type="Proteomes" id="UP000018001"/>
    </source>
</evidence>
<dbReference type="Pfam" id="PF02297">
    <property type="entry name" value="COX6B"/>
    <property type="match status" value="1"/>
</dbReference>
<evidence type="ECO:0000256" key="4">
    <source>
        <dbReference type="ARBA" id="ARBA00006425"/>
    </source>
</evidence>
<keyword evidence="8" id="KW-0496">Mitochondrion</keyword>
<dbReference type="Proteomes" id="UP000018001">
    <property type="component" value="Unassembled WGS sequence"/>
</dbReference>
<keyword evidence="5" id="KW-0285">Flavoprotein</keyword>
<comment type="subcellular location">
    <subcellularLocation>
        <location evidence="1">Mitochondrion inner membrane</location>
        <topology evidence="1">Peripheral membrane protein</topology>
        <orientation evidence="1">Intermembrane side</orientation>
    </subcellularLocation>
</comment>
<dbReference type="GO" id="GO:0045277">
    <property type="term" value="C:respiratory chain complex IV"/>
    <property type="evidence" value="ECO:0007669"/>
    <property type="project" value="UniProtKB-ARBA"/>
</dbReference>
<dbReference type="PROSITE" id="PS51808">
    <property type="entry name" value="CHCH"/>
    <property type="match status" value="1"/>
</dbReference>
<dbReference type="SUPFAM" id="SSF56176">
    <property type="entry name" value="FAD-binding/transporter-associated domain-like"/>
    <property type="match status" value="1"/>
</dbReference>